<feature type="signal peptide" evidence="1">
    <location>
        <begin position="1"/>
        <end position="21"/>
    </location>
</feature>
<dbReference type="Gene3D" id="3.40.50.1980">
    <property type="entry name" value="Nitrogenase molybdenum iron protein domain"/>
    <property type="match status" value="2"/>
</dbReference>
<dbReference type="AlphaFoldDB" id="A0AB38YIN1"/>
<keyword evidence="1" id="KW-0732">Signal</keyword>
<dbReference type="PROSITE" id="PS50983">
    <property type="entry name" value="FE_B12_PBP"/>
    <property type="match status" value="1"/>
</dbReference>
<dbReference type="PANTHER" id="PTHR30535:SF4">
    <property type="entry name" value="HEMIN-BINDING PERIPLASMIC PROTEIN HMUT"/>
    <property type="match status" value="1"/>
</dbReference>
<evidence type="ECO:0000256" key="1">
    <source>
        <dbReference type="SAM" id="SignalP"/>
    </source>
</evidence>
<accession>A0AB38YIN1</accession>
<feature type="chain" id="PRO_5044277549" evidence="1">
    <location>
        <begin position="22"/>
        <end position="275"/>
    </location>
</feature>
<gene>
    <name evidence="3" type="ORF">NFC81_05170</name>
</gene>
<evidence type="ECO:0000313" key="3">
    <source>
        <dbReference type="EMBL" id="WLD59180.1"/>
    </source>
</evidence>
<dbReference type="EMBL" id="CP101717">
    <property type="protein sequence ID" value="WLD59180.1"/>
    <property type="molecule type" value="Genomic_DNA"/>
</dbReference>
<proteinExistence type="predicted"/>
<dbReference type="PANTHER" id="PTHR30535">
    <property type="entry name" value="VITAMIN B12-BINDING PROTEIN"/>
    <property type="match status" value="1"/>
</dbReference>
<sequence length="275" mass="28951">MHLHKLMLLVVSVMLATPLWAQGGPQRIVVADGALTEILYALGVEDRIVGVDTTSVYPASAQALPNVGYLRALSAEGILSLQPDLLLTTQDAGPTNVLNQLQQAGLPIALLEVEYSASGTLALIEQVGELVGLPTESAALMQRVHAQISSAAYQLPPETRIMFVLNAGGRGFMVSGQDTRAHALIELVGARNAFTEFPGYKPLTNEAALMAAPDIILVSHAEGALDGVIRHPALALTPAVTKGQVYSVDHTDWLQFGPRLGDSIAGLSALLQATP</sequence>
<dbReference type="SUPFAM" id="SSF53807">
    <property type="entry name" value="Helical backbone' metal receptor"/>
    <property type="match status" value="1"/>
</dbReference>
<dbReference type="InterPro" id="IPR050902">
    <property type="entry name" value="ABC_Transporter_SBP"/>
</dbReference>
<dbReference type="InterPro" id="IPR002491">
    <property type="entry name" value="ABC_transptr_periplasmic_BD"/>
</dbReference>
<protein>
    <submittedName>
        <fullName evidence="3">ABC transporter substrate-binding protein</fullName>
    </submittedName>
</protein>
<name>A0AB38YIN1_9GAMM</name>
<dbReference type="RefSeq" id="WP_304996469.1">
    <property type="nucleotide sequence ID" value="NZ_CP101717.1"/>
</dbReference>
<organism evidence="3">
    <name type="scientific">Salinispirillum sp. LH 10-3-1</name>
    <dbReference type="NCBI Taxonomy" id="2952525"/>
    <lineage>
        <taxon>Bacteria</taxon>
        <taxon>Pseudomonadati</taxon>
        <taxon>Pseudomonadota</taxon>
        <taxon>Gammaproteobacteria</taxon>
        <taxon>Oceanospirillales</taxon>
        <taxon>Saccharospirillaceae</taxon>
        <taxon>Salinispirillum</taxon>
    </lineage>
</organism>
<evidence type="ECO:0000259" key="2">
    <source>
        <dbReference type="PROSITE" id="PS50983"/>
    </source>
</evidence>
<dbReference type="Pfam" id="PF01497">
    <property type="entry name" value="Peripla_BP_2"/>
    <property type="match status" value="1"/>
</dbReference>
<reference evidence="3" key="1">
    <citation type="submission" date="2022-07" db="EMBL/GenBank/DDBJ databases">
        <title>Complete genome sequence of Salinispirillum sp. LH10-3-1 capable of multiple carbohydrate inversion isolated from a soda lake.</title>
        <authorList>
            <person name="Liu J."/>
            <person name="Zhai Y."/>
            <person name="Zhang H."/>
            <person name="Yang H."/>
            <person name="Qu J."/>
            <person name="Li J."/>
        </authorList>
    </citation>
    <scope>NUCLEOTIDE SEQUENCE</scope>
    <source>
        <strain evidence="3">LH 10-3-1</strain>
    </source>
</reference>
<feature type="domain" description="Fe/B12 periplasmic-binding" evidence="2">
    <location>
        <begin position="27"/>
        <end position="275"/>
    </location>
</feature>